<name>A0A239A6V0_9BACT</name>
<evidence type="ECO:0000256" key="1">
    <source>
        <dbReference type="SAM" id="Phobius"/>
    </source>
</evidence>
<protein>
    <submittedName>
        <fullName evidence="2">Uncharacterized protein</fullName>
    </submittedName>
</protein>
<dbReference type="AlphaFoldDB" id="A0A239A6V0"/>
<keyword evidence="1" id="KW-0812">Transmembrane</keyword>
<sequence>METRLPVFAAGILTGFAASWLLMRQRFSAHGHNPKLPKDQQGRIYRTPQEKKEPIEWVRSFREFRDKQVEANDKTAKWYPRGFFIDKAITDAICQNGEVVGFRVYFGLDKKAGIPKEEEVNLVVVGVDSRNFDQVYRAKRFQLADYAIGSTDSRCPNNCDSNPRSPYSS</sequence>
<accession>A0A239A6V0</accession>
<evidence type="ECO:0000313" key="3">
    <source>
        <dbReference type="Proteomes" id="UP000198310"/>
    </source>
</evidence>
<keyword evidence="1" id="KW-0472">Membrane</keyword>
<feature type="transmembrane region" description="Helical" evidence="1">
    <location>
        <begin position="6"/>
        <end position="23"/>
    </location>
</feature>
<organism evidence="2 3">
    <name type="scientific">Hymenobacter mucosus</name>
    <dbReference type="NCBI Taxonomy" id="1411120"/>
    <lineage>
        <taxon>Bacteria</taxon>
        <taxon>Pseudomonadati</taxon>
        <taxon>Bacteroidota</taxon>
        <taxon>Cytophagia</taxon>
        <taxon>Cytophagales</taxon>
        <taxon>Hymenobacteraceae</taxon>
        <taxon>Hymenobacter</taxon>
    </lineage>
</organism>
<keyword evidence="1" id="KW-1133">Transmembrane helix</keyword>
<dbReference type="Proteomes" id="UP000198310">
    <property type="component" value="Unassembled WGS sequence"/>
</dbReference>
<dbReference type="EMBL" id="FZNS01000011">
    <property type="protein sequence ID" value="SNR91355.1"/>
    <property type="molecule type" value="Genomic_DNA"/>
</dbReference>
<keyword evidence="3" id="KW-1185">Reference proteome</keyword>
<reference evidence="3" key="1">
    <citation type="submission" date="2017-06" db="EMBL/GenBank/DDBJ databases">
        <authorList>
            <person name="Varghese N."/>
            <person name="Submissions S."/>
        </authorList>
    </citation>
    <scope>NUCLEOTIDE SEQUENCE [LARGE SCALE GENOMIC DNA]</scope>
    <source>
        <strain evidence="3">DSM 28041</strain>
    </source>
</reference>
<gene>
    <name evidence="2" type="ORF">SAMN06269173_11127</name>
</gene>
<evidence type="ECO:0000313" key="2">
    <source>
        <dbReference type="EMBL" id="SNR91355.1"/>
    </source>
</evidence>
<proteinExistence type="predicted"/>
<dbReference type="RefSeq" id="WP_089333865.1">
    <property type="nucleotide sequence ID" value="NZ_FZNS01000011.1"/>
</dbReference>